<evidence type="ECO:0000256" key="5">
    <source>
        <dbReference type="ARBA" id="ARBA00022807"/>
    </source>
</evidence>
<evidence type="ECO:0000256" key="4">
    <source>
        <dbReference type="ARBA" id="ARBA00022801"/>
    </source>
</evidence>
<dbReference type="GeneID" id="108424270"/>
<sequence>MDSPQKELVVVTGFGPFRQYLVNASWEAAEGLQRAGLGEGIETHTVEIPVSYSKAQQAVAEIWQNMKPKFAVHLGIAPEAKCIILEQTAKNHGYKDRDVCGFSPANNCCIEEGLERLDSIICMKSLAKHFKGLGLDVIYSRDAGRYLCDFVYYCSLQYGQRRAALFHVPASGSLAHPETLVPQLQAIIQALLCQLDAYSISMQNQTGPREEECTRRHNTTNIVMCSGRLQRQWGPEC</sequence>
<dbReference type="GO" id="GO:0016920">
    <property type="term" value="F:pyroglutamyl-peptidase activity"/>
    <property type="evidence" value="ECO:0007669"/>
    <property type="project" value="InterPro"/>
</dbReference>
<dbReference type="PRINTS" id="PR00706">
    <property type="entry name" value="PYROGLUPTASE"/>
</dbReference>
<dbReference type="CTD" id="145814"/>
<reference evidence="6" key="2">
    <citation type="submission" date="2025-08" db="UniProtKB">
        <authorList>
            <consortium name="Ensembl"/>
        </authorList>
    </citation>
    <scope>IDENTIFICATION</scope>
</reference>
<dbReference type="Pfam" id="PF01470">
    <property type="entry name" value="Peptidase_C15"/>
    <property type="match status" value="1"/>
</dbReference>
<dbReference type="RefSeq" id="XP_017547672.1">
    <property type="nucleotide sequence ID" value="XM_017692183.2"/>
</dbReference>
<organism evidence="6 7">
    <name type="scientific">Pygocentrus nattereri</name>
    <name type="common">Red-bellied piranha</name>
    <dbReference type="NCBI Taxonomy" id="42514"/>
    <lineage>
        <taxon>Eukaryota</taxon>
        <taxon>Metazoa</taxon>
        <taxon>Chordata</taxon>
        <taxon>Craniata</taxon>
        <taxon>Vertebrata</taxon>
        <taxon>Euteleostomi</taxon>
        <taxon>Actinopterygii</taxon>
        <taxon>Neopterygii</taxon>
        <taxon>Teleostei</taxon>
        <taxon>Ostariophysi</taxon>
        <taxon>Characiformes</taxon>
        <taxon>Characoidei</taxon>
        <taxon>Pygocentrus</taxon>
    </lineage>
</organism>
<dbReference type="InterPro" id="IPR036440">
    <property type="entry name" value="Peptidase_C15-like_sf"/>
</dbReference>
<dbReference type="Ensembl" id="ENSPNAT00000002926.2">
    <property type="protein sequence ID" value="ENSPNAP00000006795.2"/>
    <property type="gene ID" value="ENSPNAG00000012782.2"/>
</dbReference>
<dbReference type="Gene3D" id="3.40.630.20">
    <property type="entry name" value="Peptidase C15, pyroglutamyl peptidase I-like"/>
    <property type="match status" value="1"/>
</dbReference>
<keyword evidence="4" id="KW-0378">Hydrolase</keyword>
<protein>
    <recommendedName>
        <fullName evidence="8">Pyroglutamyl-peptidase I like</fullName>
    </recommendedName>
</protein>
<keyword evidence="3" id="KW-0645">Protease</keyword>
<dbReference type="InterPro" id="IPR000816">
    <property type="entry name" value="Peptidase_C15"/>
</dbReference>
<name>A0A3B4C6Q5_PYGNA</name>
<reference evidence="6" key="3">
    <citation type="submission" date="2025-09" db="UniProtKB">
        <authorList>
            <consortium name="Ensembl"/>
        </authorList>
    </citation>
    <scope>IDENTIFICATION</scope>
</reference>
<dbReference type="OMA" id="ANNCCIE"/>
<dbReference type="SUPFAM" id="SSF53182">
    <property type="entry name" value="Pyrrolidone carboxyl peptidase (pyroglutamate aminopeptidase)"/>
    <property type="match status" value="1"/>
</dbReference>
<evidence type="ECO:0000256" key="3">
    <source>
        <dbReference type="ARBA" id="ARBA00022670"/>
    </source>
</evidence>
<accession>A0A3B4C6Q5</accession>
<evidence type="ECO:0000313" key="7">
    <source>
        <dbReference type="Proteomes" id="UP001501920"/>
    </source>
</evidence>
<proteinExistence type="inferred from homology"/>
<keyword evidence="7" id="KW-1185">Reference proteome</keyword>
<evidence type="ECO:0000256" key="2">
    <source>
        <dbReference type="ARBA" id="ARBA00022490"/>
    </source>
</evidence>
<dbReference type="AlphaFoldDB" id="A0A3B4C6Q5"/>
<reference evidence="6 7" key="1">
    <citation type="submission" date="2020-10" db="EMBL/GenBank/DDBJ databases">
        <title>Pygocentrus nattereri (red-bellied piranha) genome, fPygNat1, primary haplotype.</title>
        <authorList>
            <person name="Myers G."/>
            <person name="Meyer A."/>
            <person name="Karagic N."/>
            <person name="Pippel M."/>
            <person name="Winkler S."/>
            <person name="Tracey A."/>
            <person name="Wood J."/>
            <person name="Formenti G."/>
            <person name="Howe K."/>
            <person name="Fedrigo O."/>
            <person name="Jarvis E.D."/>
        </authorList>
    </citation>
    <scope>NUCLEOTIDE SEQUENCE [LARGE SCALE GENOMIC DNA]</scope>
</reference>
<evidence type="ECO:0008006" key="8">
    <source>
        <dbReference type="Google" id="ProtNLM"/>
    </source>
</evidence>
<dbReference type="CDD" id="cd00501">
    <property type="entry name" value="Peptidase_C15"/>
    <property type="match status" value="1"/>
</dbReference>
<keyword evidence="5" id="KW-0788">Thiol protease</keyword>
<dbReference type="GO" id="GO:0006508">
    <property type="term" value="P:proteolysis"/>
    <property type="evidence" value="ECO:0007669"/>
    <property type="project" value="UniProtKB-KW"/>
</dbReference>
<dbReference type="GO" id="GO:0005829">
    <property type="term" value="C:cytosol"/>
    <property type="evidence" value="ECO:0007669"/>
    <property type="project" value="InterPro"/>
</dbReference>
<dbReference type="Proteomes" id="UP001501920">
    <property type="component" value="Chromosome 7"/>
</dbReference>
<dbReference type="GeneTree" id="ENSGT00390000015368"/>
<dbReference type="InterPro" id="IPR016125">
    <property type="entry name" value="Peptidase_C15-like"/>
</dbReference>
<dbReference type="PANTHER" id="PTHR23402:SF1">
    <property type="entry name" value="PYROGLUTAMYL-PEPTIDASE I"/>
    <property type="match status" value="1"/>
</dbReference>
<comment type="similarity">
    <text evidence="1">Belongs to the peptidase C15 family.</text>
</comment>
<evidence type="ECO:0000313" key="6">
    <source>
        <dbReference type="Ensembl" id="ENSPNAP00000006795.2"/>
    </source>
</evidence>
<dbReference type="PANTHER" id="PTHR23402">
    <property type="entry name" value="PROTEASE FAMILY C15 PYROGLUTAMYL-PEPTIDASE I-RELATED"/>
    <property type="match status" value="1"/>
</dbReference>
<keyword evidence="2" id="KW-0963">Cytoplasm</keyword>
<evidence type="ECO:0000256" key="1">
    <source>
        <dbReference type="ARBA" id="ARBA00006641"/>
    </source>
</evidence>
<dbReference type="STRING" id="42514.ENSPNAP00000006795"/>